<comment type="subcellular location">
    <subcellularLocation>
        <location evidence="1 7">Nucleus</location>
    </subcellularLocation>
</comment>
<evidence type="ECO:0000256" key="1">
    <source>
        <dbReference type="ARBA" id="ARBA00004123"/>
    </source>
</evidence>
<evidence type="ECO:0000259" key="9">
    <source>
        <dbReference type="Pfam" id="PF10744"/>
    </source>
</evidence>
<keyword evidence="3 7" id="KW-0805">Transcription regulation</keyword>
<evidence type="ECO:0000313" key="11">
    <source>
        <dbReference type="Proteomes" id="UP001157974"/>
    </source>
</evidence>
<evidence type="ECO:0000256" key="5">
    <source>
        <dbReference type="ARBA" id="ARBA00023163"/>
    </source>
</evidence>
<name>A0AAV8UXX2_9RHOD</name>
<accession>A0AAV8UXX2</accession>
<sequence length="609" mass="65486">MEGSDDNKNFGDALRDAKNALAKVGYDGLGLHHNKDVKGSIHGLGPVPVATALNQLKSAVSTLEKVAENKDVWTDRFYYELGKLKGELSQQSKRVEDMKKALTNAAETCAREDPFAPPGFRLSRKVRLAAEKAGLQWAEEASPDSVSVPELSIYGKTFLVGIHQRLAVSTTMSGVIPCSSFSSDFVFYGPLSGNDLSLSLSCSFQPDSNATDVNFVNVVGDKEDPADMAVNQDIERLLEEELIDEFERVLRTLLELESLETKLGEFKLKDSLTGFEEDLLAFQKSEENAGASVVQRICLGHGLIRRTAAGLQIKYHATAAGMVKLNKQASLEGPEVPLEPDETYSADVGVDDATPPKAIAVGSQGVGTAPSVVPSLPLEFTFASESTQTVAAIYVLHLNPPVVCSSSLATSLASLSTPYSNEAGVPWTEKGTGLQMLLSPEAFDQGGVDVLRNCSLRDGSVVAFSHPGNRYLGATVSRIPVVHPRDLNVAFRLLRQQATFNELFTSCCQQDIDSADLSKEARTVLSAEVVLSDPPSFLQVDISNKNEETAVLTIGISIAEGGQIHVTLQGQNPWCSDATATKLLRASRNVPLSIYYMRKAEQGSGAMAT</sequence>
<feature type="coiled-coil region" evidence="8">
    <location>
        <begin position="81"/>
        <end position="108"/>
    </location>
</feature>
<evidence type="ECO:0000256" key="2">
    <source>
        <dbReference type="ARBA" id="ARBA00006210"/>
    </source>
</evidence>
<comment type="caution">
    <text evidence="10">The sequence shown here is derived from an EMBL/GenBank/DDBJ whole genome shotgun (WGS) entry which is preliminary data.</text>
</comment>
<keyword evidence="4 7" id="KW-0010">Activator</keyword>
<dbReference type="Pfam" id="PF10744">
    <property type="entry name" value="Med1"/>
    <property type="match status" value="1"/>
</dbReference>
<comment type="similarity">
    <text evidence="2 7">Belongs to the Mediator complex subunit 1 family.</text>
</comment>
<dbReference type="GO" id="GO:0016592">
    <property type="term" value="C:mediator complex"/>
    <property type="evidence" value="ECO:0007669"/>
    <property type="project" value="InterPro"/>
</dbReference>
<keyword evidence="11" id="KW-1185">Reference proteome</keyword>
<evidence type="ECO:0000313" key="10">
    <source>
        <dbReference type="EMBL" id="KAJ8907105.1"/>
    </source>
</evidence>
<feature type="domain" description="Mediator complex subunit Med1" evidence="9">
    <location>
        <begin position="384"/>
        <end position="508"/>
    </location>
</feature>
<evidence type="ECO:0000256" key="3">
    <source>
        <dbReference type="ARBA" id="ARBA00023015"/>
    </source>
</evidence>
<evidence type="ECO:0000256" key="7">
    <source>
        <dbReference type="RuleBase" id="RU364059"/>
    </source>
</evidence>
<dbReference type="InterPro" id="IPR019680">
    <property type="entry name" value="Mediator_Med1"/>
</dbReference>
<dbReference type="GO" id="GO:0003712">
    <property type="term" value="F:transcription coregulator activity"/>
    <property type="evidence" value="ECO:0007669"/>
    <property type="project" value="InterPro"/>
</dbReference>
<evidence type="ECO:0000256" key="4">
    <source>
        <dbReference type="ARBA" id="ARBA00023159"/>
    </source>
</evidence>
<comment type="function">
    <text evidence="7">Component of the Mediator complex, a coactivator involved in the regulated transcription of nearly all RNA polymerase II-dependent genes. Mediator functions as a bridge to convey information from gene-specific regulatory proteins to the basal RNA polymerase II transcription machinery. Mediator is recruited to promoters by direct interactions with regulatory proteins and serves as a scaffold for the assembly of a functional preinitiation complex with RNA polymerase II and the general transcription factors.</text>
</comment>
<dbReference type="GO" id="GO:0045944">
    <property type="term" value="P:positive regulation of transcription by RNA polymerase II"/>
    <property type="evidence" value="ECO:0007669"/>
    <property type="project" value="UniProtKB-ARBA"/>
</dbReference>
<protein>
    <recommendedName>
        <fullName evidence="7">Mediator of RNA polymerase II transcription subunit 1</fullName>
    </recommendedName>
    <alternativeName>
        <fullName evidence="7">Mediator complex subunit 1</fullName>
    </alternativeName>
</protein>
<gene>
    <name evidence="10" type="ORF">NDN08_003587</name>
</gene>
<keyword evidence="5 7" id="KW-0804">Transcription</keyword>
<dbReference type="Proteomes" id="UP001157974">
    <property type="component" value="Unassembled WGS sequence"/>
</dbReference>
<proteinExistence type="inferred from homology"/>
<dbReference type="EMBL" id="JAMWBK010000003">
    <property type="protein sequence ID" value="KAJ8907105.1"/>
    <property type="molecule type" value="Genomic_DNA"/>
</dbReference>
<organism evidence="10 11">
    <name type="scientific">Rhodosorus marinus</name>
    <dbReference type="NCBI Taxonomy" id="101924"/>
    <lineage>
        <taxon>Eukaryota</taxon>
        <taxon>Rhodophyta</taxon>
        <taxon>Stylonematophyceae</taxon>
        <taxon>Stylonematales</taxon>
        <taxon>Stylonemataceae</taxon>
        <taxon>Rhodosorus</taxon>
    </lineage>
</organism>
<dbReference type="AlphaFoldDB" id="A0AAV8UXX2"/>
<reference evidence="10 11" key="1">
    <citation type="journal article" date="2023" name="Nat. Commun.">
        <title>Origin of minicircular mitochondrial genomes in red algae.</title>
        <authorList>
            <person name="Lee Y."/>
            <person name="Cho C.H."/>
            <person name="Lee Y.M."/>
            <person name="Park S.I."/>
            <person name="Yang J.H."/>
            <person name="West J.A."/>
            <person name="Bhattacharya D."/>
            <person name="Yoon H.S."/>
        </authorList>
    </citation>
    <scope>NUCLEOTIDE SEQUENCE [LARGE SCALE GENOMIC DNA]</scope>
    <source>
        <strain evidence="10 11">CCMP1338</strain>
        <tissue evidence="10">Whole cell</tissue>
    </source>
</reference>
<keyword evidence="6 7" id="KW-0539">Nucleus</keyword>
<keyword evidence="8" id="KW-0175">Coiled coil</keyword>
<evidence type="ECO:0000256" key="8">
    <source>
        <dbReference type="SAM" id="Coils"/>
    </source>
</evidence>
<evidence type="ECO:0000256" key="6">
    <source>
        <dbReference type="ARBA" id="ARBA00023242"/>
    </source>
</evidence>